<dbReference type="SMART" id="SM00355">
    <property type="entry name" value="ZnF_C2H2"/>
    <property type="match status" value="3"/>
</dbReference>
<sequence length="940" mass="104022">MRSAPRRSWSTPMASPLAIARTHLSLERLSQSFPNSPSNVTHATSLSCLPPMSTSASTSLSSSSPSPSSSDSASETSYELTGPTASVRTTSPLPSLYVTFKVLRLVNAFRQRVKTRVRSRVSKRPSPKSEHDFCQVFEHQAFEEVDHHLGRNKAHRHWKGVHALTTLKRDYPVPRGKRSDKRIETLLHQIDRSINHKTSLGIVAANNKLFLRCLDGFDLKPLSLNELASLVIIVKDLLQILKEKTVQNSKIKTIVEGNEVIDSTLDETYLANLEHMLLCFQDQILRLLVARLIGLAQKHLIDCQKNQGKESDDWFSVFPDCRHPLSTTWPWSIKSSLAVIWGVCWMFFADVDWTGQPATLSASPVSHATAWNPDSRGATAVAVHSHSSRRPTSSVAVSSASSGAVSVSSSQSQPHPHPHPHSHPPPAFALSPHPIPPQAAGLQRGTGALFAELGPDYASSTAPHSPPDATNWGVPQEEIFTSPPGFHHPSPSPALALHRSTANANSSTYPADFDAWPHVQLASSTHPLPNSRGVEFARPATTLPPAPVRHRHPSTPTIRVTIPQDFHHGTPQQFSASSNSSIYSAYPGIRPYSAANLSPNNLGPSDIRSMHHDPQPLDMNVPVSPVSAAPHSPGHPGVLDHQPQLYRKRSHSQMSHDGDGMMTNNMEMHGDALPAQNDVPDSANEDYSPRGLRPYRREQPPPMENNKYVCVFAPECQGMTFDRKCEWSKHMDKHDRPYRCPDEACAKLQGFTYSGGLLRHEREVHGKHGGPKAQLMCPYPDCKRHTGKGFTRKENLNEHKRRVHNDPSQSQHQNLPVLNAAVATMEGSEPTATPASDSVGIDDFAPPAKRQRSTGPGEGLEALHRDDLERELLELRNDRSTQDALLYSVKEQLRITQEQLRTAQDQISQMSQDLRAMQQMQQQMQEMHPMREESQHAGQS</sequence>
<dbReference type="InterPro" id="IPR059009">
    <property type="entry name" value="Znf_C2H2_17_1st"/>
</dbReference>
<feature type="region of interest" description="Disordered" evidence="2">
    <location>
        <begin position="675"/>
        <end position="700"/>
    </location>
</feature>
<feature type="compositionally biased region" description="Pro residues" evidence="2">
    <location>
        <begin position="423"/>
        <end position="437"/>
    </location>
</feature>
<dbReference type="PROSITE" id="PS50157">
    <property type="entry name" value="ZINC_FINGER_C2H2_2"/>
    <property type="match status" value="1"/>
</dbReference>
<feature type="region of interest" description="Disordered" evidence="2">
    <location>
        <begin position="30"/>
        <end position="86"/>
    </location>
</feature>
<evidence type="ECO:0000256" key="1">
    <source>
        <dbReference type="PROSITE-ProRule" id="PRU00042"/>
    </source>
</evidence>
<feature type="compositionally biased region" description="Polar residues" evidence="2">
    <location>
        <begin position="30"/>
        <end position="47"/>
    </location>
</feature>
<feature type="compositionally biased region" description="Low complexity" evidence="2">
    <location>
        <begin position="53"/>
        <end position="77"/>
    </location>
</feature>
<name>A0AAQ3M9J5_9PEZI</name>
<feature type="region of interest" description="Disordered" evidence="2">
    <location>
        <begin position="917"/>
        <end position="940"/>
    </location>
</feature>
<dbReference type="InterPro" id="IPR059095">
    <property type="entry name" value="Znf_C2H2_17_2nd"/>
</dbReference>
<feature type="region of interest" description="Disordered" evidence="2">
    <location>
        <begin position="454"/>
        <end position="494"/>
    </location>
</feature>
<evidence type="ECO:0000313" key="5">
    <source>
        <dbReference type="Proteomes" id="UP001303373"/>
    </source>
</evidence>
<reference evidence="4 5" key="1">
    <citation type="submission" date="2023-11" db="EMBL/GenBank/DDBJ databases">
        <title>An acidophilic fungus is an integral part of prey digestion in a carnivorous sundew plant.</title>
        <authorList>
            <person name="Tsai I.J."/>
        </authorList>
    </citation>
    <scope>NUCLEOTIDE SEQUENCE [LARGE SCALE GENOMIC DNA]</scope>
    <source>
        <strain evidence="4">169a</strain>
    </source>
</reference>
<keyword evidence="5" id="KW-1185">Reference proteome</keyword>
<feature type="domain" description="C2H2-type" evidence="3">
    <location>
        <begin position="780"/>
        <end position="809"/>
    </location>
</feature>
<feature type="region of interest" description="Disordered" evidence="2">
    <location>
        <begin position="379"/>
        <end position="441"/>
    </location>
</feature>
<dbReference type="Proteomes" id="UP001303373">
    <property type="component" value="Chromosome 8"/>
</dbReference>
<dbReference type="Pfam" id="PF26176">
    <property type="entry name" value="zf_C2H2_17_2"/>
    <property type="match status" value="1"/>
</dbReference>
<dbReference type="GO" id="GO:0008270">
    <property type="term" value="F:zinc ion binding"/>
    <property type="evidence" value="ECO:0007669"/>
    <property type="project" value="UniProtKB-KW"/>
</dbReference>
<dbReference type="GO" id="GO:0006357">
    <property type="term" value="P:regulation of transcription by RNA polymerase II"/>
    <property type="evidence" value="ECO:0007669"/>
    <property type="project" value="TreeGrafter"/>
</dbReference>
<accession>A0AAQ3M9J5</accession>
<dbReference type="EMBL" id="CP138587">
    <property type="protein sequence ID" value="WPH02546.1"/>
    <property type="molecule type" value="Genomic_DNA"/>
</dbReference>
<evidence type="ECO:0000313" key="4">
    <source>
        <dbReference type="EMBL" id="WPH02546.1"/>
    </source>
</evidence>
<dbReference type="GO" id="GO:0005634">
    <property type="term" value="C:nucleus"/>
    <property type="evidence" value="ECO:0007669"/>
    <property type="project" value="TreeGrafter"/>
</dbReference>
<dbReference type="InterPro" id="IPR013087">
    <property type="entry name" value="Znf_C2H2_type"/>
</dbReference>
<dbReference type="Pfam" id="PF26177">
    <property type="entry name" value="zf_C2H2_17_1st"/>
    <property type="match status" value="1"/>
</dbReference>
<feature type="region of interest" description="Disordered" evidence="2">
    <location>
        <begin position="789"/>
        <end position="861"/>
    </location>
</feature>
<protein>
    <recommendedName>
        <fullName evidence="3">C2H2-type domain-containing protein</fullName>
    </recommendedName>
</protein>
<dbReference type="Gene3D" id="3.30.160.60">
    <property type="entry name" value="Classic Zinc Finger"/>
    <property type="match status" value="2"/>
</dbReference>
<feature type="compositionally biased region" description="Basic and acidic residues" evidence="2">
    <location>
        <begin position="928"/>
        <end position="940"/>
    </location>
</feature>
<proteinExistence type="predicted"/>
<dbReference type="InterPro" id="IPR051061">
    <property type="entry name" value="Zinc_finger_trans_reg"/>
</dbReference>
<evidence type="ECO:0000256" key="2">
    <source>
        <dbReference type="SAM" id="MobiDB-lite"/>
    </source>
</evidence>
<feature type="compositionally biased region" description="Low complexity" evidence="2">
    <location>
        <begin position="390"/>
        <end position="414"/>
    </location>
</feature>
<evidence type="ECO:0000259" key="3">
    <source>
        <dbReference type="PROSITE" id="PS50157"/>
    </source>
</evidence>
<keyword evidence="1" id="KW-0862">Zinc</keyword>
<dbReference type="PANTHER" id="PTHR46179">
    <property type="entry name" value="ZINC FINGER PROTEIN"/>
    <property type="match status" value="1"/>
</dbReference>
<keyword evidence="1" id="KW-0479">Metal-binding</keyword>
<gene>
    <name evidence="4" type="ORF">R9X50_00541100</name>
</gene>
<dbReference type="AlphaFoldDB" id="A0AAQ3M9J5"/>
<feature type="compositionally biased region" description="Polar residues" evidence="2">
    <location>
        <begin position="806"/>
        <end position="816"/>
    </location>
</feature>
<organism evidence="4 5">
    <name type="scientific">Acrodontium crateriforme</name>
    <dbReference type="NCBI Taxonomy" id="150365"/>
    <lineage>
        <taxon>Eukaryota</taxon>
        <taxon>Fungi</taxon>
        <taxon>Dikarya</taxon>
        <taxon>Ascomycota</taxon>
        <taxon>Pezizomycotina</taxon>
        <taxon>Dothideomycetes</taxon>
        <taxon>Dothideomycetidae</taxon>
        <taxon>Mycosphaerellales</taxon>
        <taxon>Teratosphaeriaceae</taxon>
        <taxon>Acrodontium</taxon>
    </lineage>
</organism>
<dbReference type="PANTHER" id="PTHR46179:SF24">
    <property type="entry name" value="C2H2-TYPE DOMAIN-CONTAINING PROTEIN"/>
    <property type="match status" value="1"/>
</dbReference>
<keyword evidence="1" id="KW-0863">Zinc-finger</keyword>